<feature type="compositionally biased region" description="Gly residues" evidence="1">
    <location>
        <begin position="257"/>
        <end position="273"/>
    </location>
</feature>
<dbReference type="InterPro" id="IPR011129">
    <property type="entry name" value="CSD"/>
</dbReference>
<proteinExistence type="evidence at transcript level"/>
<dbReference type="InterPro" id="IPR002059">
    <property type="entry name" value="CSP_DNA-bd"/>
</dbReference>
<reference evidence="3" key="1">
    <citation type="submission" date="1998-03" db="EMBL/GenBank/DDBJ databases">
        <authorList>
            <person name="Davis T."/>
            <person name="Kurihara J."/>
            <person name="Yamamoto D."/>
        </authorList>
    </citation>
    <scope>NUCLEOTIDE SEQUENCE</scope>
</reference>
<evidence type="ECO:0000313" key="3">
    <source>
        <dbReference type="EMBL" id="AAC06034.1"/>
    </source>
</evidence>
<dbReference type="EMBL" id="AF052298">
    <property type="protein sequence ID" value="AAC06034.1"/>
    <property type="molecule type" value="mRNA"/>
</dbReference>
<feature type="region of interest" description="Disordered" evidence="1">
    <location>
        <begin position="108"/>
        <end position="342"/>
    </location>
</feature>
<dbReference type="FunFam" id="2.40.50.140:FF:000054">
    <property type="entry name" value="Nuclease-sensitive element-binding protein 1"/>
    <property type="match status" value="1"/>
</dbReference>
<accession>O61580</accession>
<dbReference type="GO" id="GO:0003676">
    <property type="term" value="F:nucleic acid binding"/>
    <property type="evidence" value="ECO:0007669"/>
    <property type="project" value="InterPro"/>
</dbReference>
<dbReference type="CDD" id="cd04458">
    <property type="entry name" value="CSP_CDS"/>
    <property type="match status" value="1"/>
</dbReference>
<organism evidence="3">
    <name type="scientific">Drosophila silvestris</name>
    <name type="common">Fruit fly</name>
    <dbReference type="NCBI Taxonomy" id="47010"/>
    <lineage>
        <taxon>Eukaryota</taxon>
        <taxon>Metazoa</taxon>
        <taxon>Ecdysozoa</taxon>
        <taxon>Arthropoda</taxon>
        <taxon>Hexapoda</taxon>
        <taxon>Insecta</taxon>
        <taxon>Pterygota</taxon>
        <taxon>Neoptera</taxon>
        <taxon>Endopterygota</taxon>
        <taxon>Diptera</taxon>
        <taxon>Brachycera</taxon>
        <taxon>Muscomorpha</taxon>
        <taxon>Ephydroidea</taxon>
        <taxon>Drosophilidae</taxon>
        <taxon>Drosophila</taxon>
        <taxon>Hawaiian Drosophila</taxon>
    </lineage>
</organism>
<evidence type="ECO:0000259" key="2">
    <source>
        <dbReference type="PROSITE" id="PS51857"/>
    </source>
</evidence>
<feature type="domain" description="CSD" evidence="2">
    <location>
        <begin position="47"/>
        <end position="116"/>
    </location>
</feature>
<evidence type="ECO:0000256" key="1">
    <source>
        <dbReference type="SAM" id="MobiDB-lite"/>
    </source>
</evidence>
<feature type="compositionally biased region" description="Low complexity" evidence="1">
    <location>
        <begin position="1"/>
        <end position="22"/>
    </location>
</feature>
<dbReference type="PRINTS" id="PR00050">
    <property type="entry name" value="COLDSHOCK"/>
</dbReference>
<dbReference type="PROSITE" id="PS51857">
    <property type="entry name" value="CSD_2"/>
    <property type="match status" value="1"/>
</dbReference>
<feature type="region of interest" description="Disordered" evidence="1">
    <location>
        <begin position="1"/>
        <end position="33"/>
    </location>
</feature>
<feature type="compositionally biased region" description="Basic residues" evidence="1">
    <location>
        <begin position="133"/>
        <end position="144"/>
    </location>
</feature>
<dbReference type="SMART" id="SM00357">
    <property type="entry name" value="CSP"/>
    <property type="match status" value="1"/>
</dbReference>
<dbReference type="InterPro" id="IPR012340">
    <property type="entry name" value="NA-bd_OB-fold"/>
</dbReference>
<name>O61580_DROSL</name>
<dbReference type="Pfam" id="PF00313">
    <property type="entry name" value="CSD"/>
    <property type="match status" value="1"/>
</dbReference>
<dbReference type="Gene3D" id="2.40.50.140">
    <property type="entry name" value="Nucleic acid-binding proteins"/>
    <property type="match status" value="1"/>
</dbReference>
<feature type="compositionally biased region" description="Low complexity" evidence="1">
    <location>
        <begin position="157"/>
        <end position="187"/>
    </location>
</feature>
<feature type="compositionally biased region" description="Gly residues" evidence="1">
    <location>
        <begin position="201"/>
        <end position="213"/>
    </location>
</feature>
<dbReference type="SUPFAM" id="SSF50249">
    <property type="entry name" value="Nucleic acid-binding proteins"/>
    <property type="match status" value="1"/>
</dbReference>
<protein>
    <submittedName>
        <fullName evidence="3">Y box protein</fullName>
    </submittedName>
</protein>
<dbReference type="PROSITE" id="PS00352">
    <property type="entry name" value="CSD_1"/>
    <property type="match status" value="1"/>
</dbReference>
<dbReference type="AlphaFoldDB" id="O61580"/>
<dbReference type="InterPro" id="IPR050181">
    <property type="entry name" value="Cold_shock_domain"/>
</dbReference>
<gene>
    <name evidence="3" type="primary">YB-1</name>
</gene>
<dbReference type="InterPro" id="IPR019844">
    <property type="entry name" value="CSD_CS"/>
</dbReference>
<dbReference type="PANTHER" id="PTHR11544">
    <property type="entry name" value="COLD SHOCK DOMAIN CONTAINING PROTEINS"/>
    <property type="match status" value="1"/>
</dbReference>
<feature type="compositionally biased region" description="Polar residues" evidence="1">
    <location>
        <begin position="330"/>
        <end position="342"/>
    </location>
</feature>
<sequence>MADSENQQQLPIEQQQQQSLSQEELEDEVLQAQGKLVQPPKELIATKVTGTVKWFNVKSGYGFINRNDTKEDVFVHQSAIARNNPKKAVRSVGDGELVEFDVVIGEKGNEAANVTGPSGEPVRGSQFAADKRRNFRPWMKKNRRKQEGDDVDEMAPQHQQQQQQQQQLDGQQMQQSGQRQPRQNYRRGPGGGGPGGPPGGPRGGAPRGGGGGPGGPPGAGPGQRRYNNYYPRQTRRVLGGGDGSAEPGVHDPNSDGGQRGGDGQPRRGGGVGGPQRRFFRRNGPPPRRDGGEYIQGGQGPPRQPFRPRRQNRKPNGPGGGMEQQPQQNGAQELQNTTTESTA</sequence>